<dbReference type="EMBL" id="PDUG01000006">
    <property type="protein sequence ID" value="PIC21349.1"/>
    <property type="molecule type" value="Genomic_DNA"/>
</dbReference>
<comment type="caution">
    <text evidence="1">The sequence shown here is derived from an EMBL/GenBank/DDBJ whole genome shotgun (WGS) entry which is preliminary data.</text>
</comment>
<reference evidence="2" key="1">
    <citation type="submission" date="2017-10" db="EMBL/GenBank/DDBJ databases">
        <title>Rapid genome shrinkage in a self-fertile nematode reveals novel sperm competition proteins.</title>
        <authorList>
            <person name="Yin D."/>
            <person name="Schwarz E.M."/>
            <person name="Thomas C.G."/>
            <person name="Felde R.L."/>
            <person name="Korf I.F."/>
            <person name="Cutter A.D."/>
            <person name="Schartner C.M."/>
            <person name="Ralston E.J."/>
            <person name="Meyer B.J."/>
            <person name="Haag E.S."/>
        </authorList>
    </citation>
    <scope>NUCLEOTIDE SEQUENCE [LARGE SCALE GENOMIC DNA]</scope>
    <source>
        <strain evidence="2">JU1422</strain>
    </source>
</reference>
<gene>
    <name evidence="1" type="primary">Cni-poml-1</name>
    <name evidence="1" type="synonym">Cnig_chr_X.g26213</name>
    <name evidence="1" type="ORF">B9Z55_026213</name>
</gene>
<accession>A0A2G5T2G9</accession>
<evidence type="ECO:0000313" key="2">
    <source>
        <dbReference type="Proteomes" id="UP000230233"/>
    </source>
</evidence>
<protein>
    <submittedName>
        <fullName evidence="1">Uncharacterized protein</fullName>
    </submittedName>
</protein>
<name>A0A2G5T2G9_9PELO</name>
<dbReference type="AlphaFoldDB" id="A0A2G5T2G9"/>
<proteinExistence type="predicted"/>
<evidence type="ECO:0000313" key="1">
    <source>
        <dbReference type="EMBL" id="PIC21349.1"/>
    </source>
</evidence>
<organism evidence="1 2">
    <name type="scientific">Caenorhabditis nigoni</name>
    <dbReference type="NCBI Taxonomy" id="1611254"/>
    <lineage>
        <taxon>Eukaryota</taxon>
        <taxon>Metazoa</taxon>
        <taxon>Ecdysozoa</taxon>
        <taxon>Nematoda</taxon>
        <taxon>Chromadorea</taxon>
        <taxon>Rhabditida</taxon>
        <taxon>Rhabditina</taxon>
        <taxon>Rhabditomorpha</taxon>
        <taxon>Rhabditoidea</taxon>
        <taxon>Rhabditidae</taxon>
        <taxon>Peloderinae</taxon>
        <taxon>Caenorhabditis</taxon>
    </lineage>
</organism>
<dbReference type="Proteomes" id="UP000230233">
    <property type="component" value="Chromosome X"/>
</dbReference>
<sequence length="78" mass="9054">MKCQKKILQFQPNIFVFNRQTGNVDVFGTNELSDVWEYRKSLRNEKFSGYLLHVFDVTSSAPSMVLRVVVPVNDETEL</sequence>
<dbReference type="OrthoDB" id="423498at2759"/>
<keyword evidence="2" id="KW-1185">Reference proteome</keyword>